<evidence type="ECO:0000256" key="2">
    <source>
        <dbReference type="ARBA" id="ARBA00022771"/>
    </source>
</evidence>
<evidence type="ECO:0000313" key="8">
    <source>
        <dbReference type="Proteomes" id="UP000316759"/>
    </source>
</evidence>
<feature type="domain" description="B box-type" evidence="6">
    <location>
        <begin position="252"/>
        <end position="285"/>
    </location>
</feature>
<dbReference type="Proteomes" id="UP000316759">
    <property type="component" value="Unassembled WGS sequence"/>
</dbReference>
<dbReference type="InterPro" id="IPR017907">
    <property type="entry name" value="Znf_RING_CS"/>
</dbReference>
<gene>
    <name evidence="7" type="ORF">FGIG_11540</name>
</gene>
<feature type="domain" description="RING-type" evidence="5">
    <location>
        <begin position="12"/>
        <end position="60"/>
    </location>
</feature>
<evidence type="ECO:0000259" key="5">
    <source>
        <dbReference type="PROSITE" id="PS50089"/>
    </source>
</evidence>
<dbReference type="PANTHER" id="PTHR25462:SF306">
    <property type="entry name" value="TRIPARTITE MOTIF CONTAINING 9"/>
    <property type="match status" value="1"/>
</dbReference>
<evidence type="ECO:0000256" key="3">
    <source>
        <dbReference type="ARBA" id="ARBA00022833"/>
    </source>
</evidence>
<dbReference type="PROSITE" id="PS50119">
    <property type="entry name" value="ZF_BBOX"/>
    <property type="match status" value="2"/>
</dbReference>
<dbReference type="PROSITE" id="PS00518">
    <property type="entry name" value="ZF_RING_1"/>
    <property type="match status" value="1"/>
</dbReference>
<keyword evidence="3" id="KW-0862">Zinc</keyword>
<dbReference type="GO" id="GO:0008270">
    <property type="term" value="F:zinc ion binding"/>
    <property type="evidence" value="ECO:0007669"/>
    <property type="project" value="UniProtKB-KW"/>
</dbReference>
<evidence type="ECO:0000256" key="1">
    <source>
        <dbReference type="ARBA" id="ARBA00022723"/>
    </source>
</evidence>
<dbReference type="GO" id="GO:0061630">
    <property type="term" value="F:ubiquitin protein ligase activity"/>
    <property type="evidence" value="ECO:0007669"/>
    <property type="project" value="TreeGrafter"/>
</dbReference>
<dbReference type="SMART" id="SM00184">
    <property type="entry name" value="RING"/>
    <property type="match status" value="1"/>
</dbReference>
<dbReference type="CDD" id="cd19756">
    <property type="entry name" value="Bbox2"/>
    <property type="match status" value="1"/>
</dbReference>
<organism evidence="7 8">
    <name type="scientific">Fasciola gigantica</name>
    <name type="common">Giant liver fluke</name>
    <dbReference type="NCBI Taxonomy" id="46835"/>
    <lineage>
        <taxon>Eukaryota</taxon>
        <taxon>Metazoa</taxon>
        <taxon>Spiralia</taxon>
        <taxon>Lophotrochozoa</taxon>
        <taxon>Platyhelminthes</taxon>
        <taxon>Trematoda</taxon>
        <taxon>Digenea</taxon>
        <taxon>Plagiorchiida</taxon>
        <taxon>Echinostomata</taxon>
        <taxon>Echinostomatoidea</taxon>
        <taxon>Fasciolidae</taxon>
        <taxon>Fasciola</taxon>
    </lineage>
</organism>
<keyword evidence="1" id="KW-0479">Metal-binding</keyword>
<dbReference type="STRING" id="46835.A0A504YP68"/>
<dbReference type="InterPro" id="IPR009030">
    <property type="entry name" value="Growth_fac_rcpt_cys_sf"/>
</dbReference>
<sequence>MLLTKLKTELTCPVCQVTFQQPLLLPCGHSVCTPCANKLWFSREPVRWPIKLTPMDGTRCAGSGTGSYSEDAVSEADSGVVVGCGTDSNGSLNNTQLLPNSLAQSPGLNSFGREPCPVCASAPRLPFDMVSSATLPTVELAQNWWPRNIALEKLIARLTDPGMDYSMDVRGQKQWSRGFTGLAPISHSGIFCHLCSHSPIEAVSFCEQCQLLYCASCQSKWHAPVGPMIRHKLTSTQHVPQQTLTKVSELATTGVQCEAHVGQKCHLFCTTCAVLVCTHCLSSRNCTGNSQTSSLQTGLVKTCPDIYVEPGLARGLSSSHFGHLICSATVQAKRLKVRFSCSILGSVCVCWGEPCSFRNPLVNFPCVMEGR</sequence>
<dbReference type="EMBL" id="SUNJ01007199">
    <property type="protein sequence ID" value="TPP62189.1"/>
    <property type="molecule type" value="Genomic_DNA"/>
</dbReference>
<feature type="domain" description="B box-type" evidence="6">
    <location>
        <begin position="187"/>
        <end position="236"/>
    </location>
</feature>
<dbReference type="InterPro" id="IPR001841">
    <property type="entry name" value="Znf_RING"/>
</dbReference>
<dbReference type="AlphaFoldDB" id="A0A504YP68"/>
<dbReference type="InterPro" id="IPR047153">
    <property type="entry name" value="TRIM45/56/19-like"/>
</dbReference>
<dbReference type="InterPro" id="IPR013083">
    <property type="entry name" value="Znf_RING/FYVE/PHD"/>
</dbReference>
<reference evidence="7 8" key="1">
    <citation type="submission" date="2019-04" db="EMBL/GenBank/DDBJ databases">
        <title>Annotation for the trematode Fasciola gigantica.</title>
        <authorList>
            <person name="Choi Y.-J."/>
        </authorList>
    </citation>
    <scope>NUCLEOTIDE SEQUENCE [LARGE SCALE GENOMIC DNA]</scope>
    <source>
        <strain evidence="7">Uganda_cow_1</strain>
    </source>
</reference>
<protein>
    <submittedName>
        <fullName evidence="7">Uncharacterized protein</fullName>
    </submittedName>
</protein>
<dbReference type="InterPro" id="IPR000315">
    <property type="entry name" value="Znf_B-box"/>
</dbReference>
<dbReference type="Gene3D" id="3.30.40.10">
    <property type="entry name" value="Zinc/RING finger domain, C3HC4 (zinc finger)"/>
    <property type="match status" value="1"/>
</dbReference>
<name>A0A504YP68_FASGI</name>
<keyword evidence="2 4" id="KW-0863">Zinc-finger</keyword>
<dbReference type="SUPFAM" id="SSF57850">
    <property type="entry name" value="RING/U-box"/>
    <property type="match status" value="1"/>
</dbReference>
<dbReference type="PROSITE" id="PS50089">
    <property type="entry name" value="ZF_RING_2"/>
    <property type="match status" value="1"/>
</dbReference>
<dbReference type="InterPro" id="IPR027370">
    <property type="entry name" value="Znf-RING_euk"/>
</dbReference>
<dbReference type="SUPFAM" id="SSF57184">
    <property type="entry name" value="Growth factor receptor domain"/>
    <property type="match status" value="1"/>
</dbReference>
<dbReference type="Gene3D" id="3.30.160.60">
    <property type="entry name" value="Classic Zinc Finger"/>
    <property type="match status" value="1"/>
</dbReference>
<evidence type="ECO:0000256" key="4">
    <source>
        <dbReference type="PROSITE-ProRule" id="PRU00024"/>
    </source>
</evidence>
<dbReference type="OrthoDB" id="6156957at2759"/>
<comment type="caution">
    <text evidence="7">The sequence shown here is derived from an EMBL/GenBank/DDBJ whole genome shotgun (WGS) entry which is preliminary data.</text>
</comment>
<evidence type="ECO:0000259" key="6">
    <source>
        <dbReference type="PROSITE" id="PS50119"/>
    </source>
</evidence>
<evidence type="ECO:0000313" key="7">
    <source>
        <dbReference type="EMBL" id="TPP62189.1"/>
    </source>
</evidence>
<dbReference type="PANTHER" id="PTHR25462">
    <property type="entry name" value="BONUS, ISOFORM C-RELATED"/>
    <property type="match status" value="1"/>
</dbReference>
<proteinExistence type="predicted"/>
<keyword evidence="8" id="KW-1185">Reference proteome</keyword>
<accession>A0A504YP68</accession>
<dbReference type="Pfam" id="PF13445">
    <property type="entry name" value="zf-RING_UBOX"/>
    <property type="match status" value="1"/>
</dbReference>